<evidence type="ECO:0000259" key="3">
    <source>
        <dbReference type="PROSITE" id="PS50158"/>
    </source>
</evidence>
<comment type="caution">
    <text evidence="4">The sequence shown here is derived from an EMBL/GenBank/DDBJ whole genome shotgun (WGS) entry which is preliminary data.</text>
</comment>
<sequence length="311" mass="35561">MDWLWYPKESRQATIIHYRKQWVLSLSSAKSNPSSKSKAPSDGMKCTHCGNAKHTGETCFKLHGYPDWWHDLQVLRKVGKLDSTKLLWEKLEELYLVKSLPNKLFLLEKFFSFKIDSSKDLDDNLDIFNKLVQDIINTCEKVSEEYKAVILLNAIPEAYRDVKNAIKYGRDTLTQDIVINSLRSKDMELKIEKADSSNSESLYVSGRSQTRQNGSYEGQSSQGSGNSNYKKKNRGKSRSRSKSKSRNKKCYGCGKTGHFIKDCHKRKNDLKEKLVDEGNVVEPMEPNTVNVYVVTEPVSDHIAANIADHRD</sequence>
<dbReference type="EMBL" id="JBFOLK010000005">
    <property type="protein sequence ID" value="KAL2512555.1"/>
    <property type="molecule type" value="Genomic_DNA"/>
</dbReference>
<keyword evidence="5" id="KW-1185">Reference proteome</keyword>
<dbReference type="SMART" id="SM00343">
    <property type="entry name" value="ZnF_C2HC"/>
    <property type="match status" value="2"/>
</dbReference>
<proteinExistence type="predicted"/>
<evidence type="ECO:0000313" key="4">
    <source>
        <dbReference type="EMBL" id="KAL2512555.1"/>
    </source>
</evidence>
<dbReference type="InterPro" id="IPR036875">
    <property type="entry name" value="Znf_CCHC_sf"/>
</dbReference>
<dbReference type="PANTHER" id="PTHR34222:SF43">
    <property type="entry name" value="RETROTRANSPOSON GAG DOMAIN-CONTAINING PROTEIN"/>
    <property type="match status" value="1"/>
</dbReference>
<dbReference type="Gene3D" id="4.10.60.10">
    <property type="entry name" value="Zinc finger, CCHC-type"/>
    <property type="match status" value="1"/>
</dbReference>
<dbReference type="GO" id="GO:0008270">
    <property type="term" value="F:zinc ion binding"/>
    <property type="evidence" value="ECO:0007669"/>
    <property type="project" value="UniProtKB-KW"/>
</dbReference>
<evidence type="ECO:0000313" key="5">
    <source>
        <dbReference type="Proteomes" id="UP001604336"/>
    </source>
</evidence>
<protein>
    <submittedName>
        <fullName evidence="4">CCHC-type domain-containing protein</fullName>
    </submittedName>
</protein>
<keyword evidence="1" id="KW-0863">Zinc-finger</keyword>
<dbReference type="PANTHER" id="PTHR34222">
    <property type="entry name" value="GAG_PRE-INTEGRS DOMAIN-CONTAINING PROTEIN"/>
    <property type="match status" value="1"/>
</dbReference>
<accession>A0ABD1TJC1</accession>
<dbReference type="Proteomes" id="UP001604336">
    <property type="component" value="Unassembled WGS sequence"/>
</dbReference>
<name>A0ABD1TJC1_9LAMI</name>
<feature type="compositionally biased region" description="Basic residues" evidence="2">
    <location>
        <begin position="229"/>
        <end position="249"/>
    </location>
</feature>
<gene>
    <name evidence="4" type="ORF">Adt_18155</name>
</gene>
<dbReference type="InterPro" id="IPR001878">
    <property type="entry name" value="Znf_CCHC"/>
</dbReference>
<dbReference type="Pfam" id="PF14223">
    <property type="entry name" value="Retrotran_gag_2"/>
    <property type="match status" value="1"/>
</dbReference>
<feature type="domain" description="CCHC-type" evidence="3">
    <location>
        <begin position="249"/>
        <end position="263"/>
    </location>
</feature>
<evidence type="ECO:0000256" key="1">
    <source>
        <dbReference type="PROSITE-ProRule" id="PRU00047"/>
    </source>
</evidence>
<reference evidence="5" key="1">
    <citation type="submission" date="2024-07" db="EMBL/GenBank/DDBJ databases">
        <title>Two chromosome-level genome assemblies of Korean endemic species Abeliophyllum distichum and Forsythia ovata (Oleaceae).</title>
        <authorList>
            <person name="Jang H."/>
        </authorList>
    </citation>
    <scope>NUCLEOTIDE SEQUENCE [LARGE SCALE GENOMIC DNA]</scope>
</reference>
<dbReference type="SUPFAM" id="SSF57756">
    <property type="entry name" value="Retrovirus zinc finger-like domains"/>
    <property type="match status" value="1"/>
</dbReference>
<dbReference type="PROSITE" id="PS50158">
    <property type="entry name" value="ZF_CCHC"/>
    <property type="match status" value="1"/>
</dbReference>
<feature type="region of interest" description="Disordered" evidence="2">
    <location>
        <begin position="200"/>
        <end position="249"/>
    </location>
</feature>
<keyword evidence="1" id="KW-0479">Metal-binding</keyword>
<dbReference type="AlphaFoldDB" id="A0ABD1TJC1"/>
<organism evidence="4 5">
    <name type="scientific">Abeliophyllum distichum</name>
    <dbReference type="NCBI Taxonomy" id="126358"/>
    <lineage>
        <taxon>Eukaryota</taxon>
        <taxon>Viridiplantae</taxon>
        <taxon>Streptophyta</taxon>
        <taxon>Embryophyta</taxon>
        <taxon>Tracheophyta</taxon>
        <taxon>Spermatophyta</taxon>
        <taxon>Magnoliopsida</taxon>
        <taxon>eudicotyledons</taxon>
        <taxon>Gunneridae</taxon>
        <taxon>Pentapetalae</taxon>
        <taxon>asterids</taxon>
        <taxon>lamiids</taxon>
        <taxon>Lamiales</taxon>
        <taxon>Oleaceae</taxon>
        <taxon>Forsythieae</taxon>
        <taxon>Abeliophyllum</taxon>
    </lineage>
</organism>
<evidence type="ECO:0000256" key="2">
    <source>
        <dbReference type="SAM" id="MobiDB-lite"/>
    </source>
</evidence>
<keyword evidence="1" id="KW-0862">Zinc</keyword>
<feature type="compositionally biased region" description="Low complexity" evidence="2">
    <location>
        <begin position="213"/>
        <end position="228"/>
    </location>
</feature>
<feature type="compositionally biased region" description="Polar residues" evidence="2">
    <location>
        <begin position="200"/>
        <end position="212"/>
    </location>
</feature>